<keyword evidence="2" id="KW-1133">Transmembrane helix</keyword>
<evidence type="ECO:0008006" key="5">
    <source>
        <dbReference type="Google" id="ProtNLM"/>
    </source>
</evidence>
<dbReference type="EMBL" id="BSEL01000003">
    <property type="protein sequence ID" value="GLJ67073.1"/>
    <property type="molecule type" value="Genomic_DNA"/>
</dbReference>
<evidence type="ECO:0000313" key="3">
    <source>
        <dbReference type="EMBL" id="GLJ67073.1"/>
    </source>
</evidence>
<feature type="compositionally biased region" description="Basic and acidic residues" evidence="1">
    <location>
        <begin position="12"/>
        <end position="32"/>
    </location>
</feature>
<dbReference type="RefSeq" id="WP_189119014.1">
    <property type="nucleotide sequence ID" value="NZ_BMRK01000010.1"/>
</dbReference>
<evidence type="ECO:0000313" key="4">
    <source>
        <dbReference type="Proteomes" id="UP001142292"/>
    </source>
</evidence>
<sequence>MALSGLFHRSNKHADERYTGTDVNHAETRDPSPDGPAVVGHDDHVARPHSANEGVRPLQNGGPRTAPPTAPQETARLDRGAYDARNPRAAHDGRTQEHDVVDHHRHTEDGRRAALRDTYGGMNWGACFFGWLVAVGLTVLLGAIISAVASAVGASQDLSRTDLESMSGSVGLAAAITLAVVMFIGYFAGGYVAARMSRFDATRQGVGVWVVAIVVMIIAAVAGALFGSSFDIMQQVDLPNLGVSSDQLGWGALIAGAVLLAVMLVGAILGAATGRRYHAKIDRAVTDY</sequence>
<organism evidence="3 4">
    <name type="scientific">Nocardioides luteus</name>
    <dbReference type="NCBI Taxonomy" id="1844"/>
    <lineage>
        <taxon>Bacteria</taxon>
        <taxon>Bacillati</taxon>
        <taxon>Actinomycetota</taxon>
        <taxon>Actinomycetes</taxon>
        <taxon>Propionibacteriales</taxon>
        <taxon>Nocardioidaceae</taxon>
        <taxon>Nocardioides</taxon>
    </lineage>
</organism>
<feature type="region of interest" description="Disordered" evidence="1">
    <location>
        <begin position="1"/>
        <end position="108"/>
    </location>
</feature>
<feature type="transmembrane region" description="Helical" evidence="2">
    <location>
        <begin position="172"/>
        <end position="194"/>
    </location>
</feature>
<feature type="transmembrane region" description="Helical" evidence="2">
    <location>
        <begin position="126"/>
        <end position="152"/>
    </location>
</feature>
<feature type="transmembrane region" description="Helical" evidence="2">
    <location>
        <begin position="248"/>
        <end position="273"/>
    </location>
</feature>
<proteinExistence type="predicted"/>
<reference evidence="3" key="1">
    <citation type="journal article" date="2014" name="Int. J. Syst. Evol. Microbiol.">
        <title>Complete genome of a new Firmicutes species belonging to the dominant human colonic microbiota ('Ruminococcus bicirculans') reveals two chromosomes and a selective capacity to utilize plant glucans.</title>
        <authorList>
            <consortium name="NISC Comparative Sequencing Program"/>
            <person name="Wegmann U."/>
            <person name="Louis P."/>
            <person name="Goesmann A."/>
            <person name="Henrissat B."/>
            <person name="Duncan S.H."/>
            <person name="Flint H.J."/>
        </authorList>
    </citation>
    <scope>NUCLEOTIDE SEQUENCE</scope>
    <source>
        <strain evidence="3">VKM Ac-1246</strain>
    </source>
</reference>
<feature type="transmembrane region" description="Helical" evidence="2">
    <location>
        <begin position="206"/>
        <end position="228"/>
    </location>
</feature>
<keyword evidence="4" id="KW-1185">Reference proteome</keyword>
<evidence type="ECO:0000256" key="2">
    <source>
        <dbReference type="SAM" id="Phobius"/>
    </source>
</evidence>
<protein>
    <recommendedName>
        <fullName evidence="5">Major facilitator superfamily (MFS) profile domain-containing protein</fullName>
    </recommendedName>
</protein>
<keyword evidence="2" id="KW-0472">Membrane</keyword>
<dbReference type="Proteomes" id="UP001142292">
    <property type="component" value="Unassembled WGS sequence"/>
</dbReference>
<accession>A0ABQ5SU34</accession>
<feature type="compositionally biased region" description="Basic and acidic residues" evidence="1">
    <location>
        <begin position="75"/>
        <end position="108"/>
    </location>
</feature>
<evidence type="ECO:0000256" key="1">
    <source>
        <dbReference type="SAM" id="MobiDB-lite"/>
    </source>
</evidence>
<comment type="caution">
    <text evidence="3">The sequence shown here is derived from an EMBL/GenBank/DDBJ whole genome shotgun (WGS) entry which is preliminary data.</text>
</comment>
<gene>
    <name evidence="3" type="ORF">GCM10017579_11090</name>
</gene>
<name>A0ABQ5SU34_9ACTN</name>
<keyword evidence="2" id="KW-0812">Transmembrane</keyword>
<reference evidence="3" key="2">
    <citation type="submission" date="2023-01" db="EMBL/GenBank/DDBJ databases">
        <authorList>
            <person name="Sun Q."/>
            <person name="Evtushenko L."/>
        </authorList>
    </citation>
    <scope>NUCLEOTIDE SEQUENCE</scope>
    <source>
        <strain evidence="3">VKM Ac-1246</strain>
    </source>
</reference>